<dbReference type="GO" id="GO:0009134">
    <property type="term" value="P:nucleoside diphosphate catabolic process"/>
    <property type="evidence" value="ECO:0007669"/>
    <property type="project" value="TreeGrafter"/>
</dbReference>
<keyword evidence="13" id="KW-0472">Membrane</keyword>
<evidence type="ECO:0000256" key="7">
    <source>
        <dbReference type="ARBA" id="ARBA00049175"/>
    </source>
</evidence>
<dbReference type="Pfam" id="PF01150">
    <property type="entry name" value="GDA1_CD39"/>
    <property type="match status" value="2"/>
</dbReference>
<keyword evidence="3 11" id="KW-0378">Hydrolase</keyword>
<dbReference type="Proteomes" id="UP000734854">
    <property type="component" value="Unassembled WGS sequence"/>
</dbReference>
<comment type="caution">
    <text evidence="14">The sequence shown here is derived from an EMBL/GenBank/DDBJ whole genome shotgun (WGS) entry which is preliminary data.</text>
</comment>
<dbReference type="GO" id="GO:0017110">
    <property type="term" value="F:nucleoside diphosphate phosphatase activity"/>
    <property type="evidence" value="ECO:0007669"/>
    <property type="project" value="TreeGrafter"/>
</dbReference>
<dbReference type="PANTHER" id="PTHR11782">
    <property type="entry name" value="ADENOSINE/GUANOSINE DIPHOSPHATASE"/>
    <property type="match status" value="1"/>
</dbReference>
<keyword evidence="10" id="KW-0067">ATP-binding</keyword>
<sequence>MSVAVLYSNQTAVNFEQRLSCSDSEEQAVRVVKHPTVKWEGESKGNLPMWGSAGVQDKTGQFPQKMCHEAVTIASINGGLPDANKKLTWGIGIGIGLLPTKEAEQLARCWLESRFRYAWTALTGFFWQKKLTGKGLQWNPIILEGHFMAILAVWEFPSEYGGGKGDMDETAGHMNQAASSQPVERILEDRVYATPSTVGLTRTRELSSIRFRNSPKRYLAFVGPAMLVGHRPLDPSQETPLKAPAPTQTSSSNGLIRCRSPSAPELSRVHSEIPDKMRRVRQGSIPDIIQRYRGIVLVVAVPLFLMCFILFVVSSTPGSISRKAIPGGLAGSRSYAVIFDAGSSGSRVHVFCFDKNLDLLHIEKKLELFEHVDDVRPPADTGGRHQTSPSIISSRAQDTTQGDSGQPVLLQPSLSNKPVPKSSILSSKAGDVIKPGLSAYANDPQQAADSLIPLLEKAESVIPEGLRHKTPVRVGATAGLRALGDEASEQILQAVRELLQHKSSLKFQSDGVTVLDGTQEGAYQWVTINYLSGRLGKSYADTVGVVDLGGGSVQMAYAISEEDAKRAPKVSDGEDSYVQKLFLKGSHYYLYVHSYLHYGLLAARAEILKISGDVSNCILGGYDGSYKYGDETYKASASPSGASYSKCKDDAVKALRVGEPACANMKCTFRGIWNGGGGDGQKNLFVASFFFDRASEAGFIDSNNPVAKVKPAEFEEAAKRACQLSIEDAKAAYPRVATDNLPYLCMDLVYQYALLVDGFDVDPNLYITLVKQVPYGDSFVEAAWPLGSAIEVASSP</sequence>
<keyword evidence="13" id="KW-1133">Transmembrane helix</keyword>
<organism evidence="14 15">
    <name type="scientific">Zingiber officinale</name>
    <name type="common">Ginger</name>
    <name type="synonym">Amomum zingiber</name>
    <dbReference type="NCBI Taxonomy" id="94328"/>
    <lineage>
        <taxon>Eukaryota</taxon>
        <taxon>Viridiplantae</taxon>
        <taxon>Streptophyta</taxon>
        <taxon>Embryophyta</taxon>
        <taxon>Tracheophyta</taxon>
        <taxon>Spermatophyta</taxon>
        <taxon>Magnoliopsida</taxon>
        <taxon>Liliopsida</taxon>
        <taxon>Zingiberales</taxon>
        <taxon>Zingiberaceae</taxon>
        <taxon>Zingiber</taxon>
    </lineage>
</organism>
<name>A0A8J5HWV5_ZINOF</name>
<dbReference type="GO" id="GO:0005524">
    <property type="term" value="F:ATP binding"/>
    <property type="evidence" value="ECO:0007669"/>
    <property type="project" value="UniProtKB-KW"/>
</dbReference>
<feature type="region of interest" description="Disordered" evidence="12">
    <location>
        <begin position="374"/>
        <end position="422"/>
    </location>
</feature>
<feature type="active site" description="Proton acceptor" evidence="9">
    <location>
        <position position="520"/>
    </location>
</feature>
<comment type="function">
    <text evidence="8">Catalyzes the hydrolysis of phosphoanhydride bonds of nucleoside tri- and di-phosphates.</text>
</comment>
<dbReference type="GO" id="GO:0016020">
    <property type="term" value="C:membrane"/>
    <property type="evidence" value="ECO:0007669"/>
    <property type="project" value="TreeGrafter"/>
</dbReference>
<dbReference type="AlphaFoldDB" id="A0A8J5HWV5"/>
<dbReference type="Gene3D" id="3.30.420.40">
    <property type="match status" value="1"/>
</dbReference>
<feature type="compositionally biased region" description="Polar residues" evidence="12">
    <location>
        <begin position="384"/>
        <end position="404"/>
    </location>
</feature>
<proteinExistence type="inferred from homology"/>
<dbReference type="CDD" id="cd24041">
    <property type="entry name" value="ASKHA_NBD_AtAPY1-like"/>
    <property type="match status" value="1"/>
</dbReference>
<dbReference type="FunFam" id="3.30.420.150:FF:000008">
    <property type="entry name" value="Apyrase 1"/>
    <property type="match status" value="1"/>
</dbReference>
<protein>
    <recommendedName>
        <fullName evidence="2">apyrase</fullName>
        <ecNumber evidence="2">3.6.1.5</ecNumber>
    </recommendedName>
    <alternativeName>
        <fullName evidence="5">ATP-diphosphatase</fullName>
    </alternativeName>
    <alternativeName>
        <fullName evidence="6">ATP-diphosphohydrolase</fullName>
    </alternativeName>
    <alternativeName>
        <fullName evidence="4">Adenosine diphosphatase</fullName>
    </alternativeName>
</protein>
<dbReference type="PANTHER" id="PTHR11782:SF83">
    <property type="entry name" value="GUANOSINE-DIPHOSPHATASE"/>
    <property type="match status" value="1"/>
</dbReference>
<evidence type="ECO:0000256" key="2">
    <source>
        <dbReference type="ARBA" id="ARBA00012148"/>
    </source>
</evidence>
<comment type="similarity">
    <text evidence="1 11">Belongs to the GDA1/CD39 NTPase family.</text>
</comment>
<feature type="transmembrane region" description="Helical" evidence="13">
    <location>
        <begin position="292"/>
        <end position="313"/>
    </location>
</feature>
<comment type="catalytic activity">
    <reaction evidence="7">
        <text>a ribonucleoside 5'-triphosphate + 2 H2O = a ribonucleoside 5'-phosphate + 2 phosphate + 2 H(+)</text>
        <dbReference type="Rhea" id="RHEA:36795"/>
        <dbReference type="ChEBI" id="CHEBI:15377"/>
        <dbReference type="ChEBI" id="CHEBI:15378"/>
        <dbReference type="ChEBI" id="CHEBI:43474"/>
        <dbReference type="ChEBI" id="CHEBI:58043"/>
        <dbReference type="ChEBI" id="CHEBI:61557"/>
        <dbReference type="EC" id="3.6.1.5"/>
    </reaction>
</comment>
<keyword evidence="13" id="KW-0812">Transmembrane</keyword>
<evidence type="ECO:0000256" key="12">
    <source>
        <dbReference type="SAM" id="MobiDB-lite"/>
    </source>
</evidence>
<evidence type="ECO:0000256" key="4">
    <source>
        <dbReference type="ARBA" id="ARBA00030084"/>
    </source>
</evidence>
<gene>
    <name evidence="14" type="ORF">ZIOFF_009029</name>
</gene>
<feature type="region of interest" description="Disordered" evidence="12">
    <location>
        <begin position="233"/>
        <end position="257"/>
    </location>
</feature>
<evidence type="ECO:0000256" key="5">
    <source>
        <dbReference type="ARBA" id="ARBA00031428"/>
    </source>
</evidence>
<evidence type="ECO:0000256" key="9">
    <source>
        <dbReference type="PIRSR" id="PIRSR600407-1"/>
    </source>
</evidence>
<evidence type="ECO:0000256" key="1">
    <source>
        <dbReference type="ARBA" id="ARBA00009283"/>
    </source>
</evidence>
<evidence type="ECO:0000256" key="8">
    <source>
        <dbReference type="ARBA" id="ARBA00055524"/>
    </source>
</evidence>
<evidence type="ECO:0000256" key="3">
    <source>
        <dbReference type="ARBA" id="ARBA00022801"/>
    </source>
</evidence>
<dbReference type="InterPro" id="IPR000407">
    <property type="entry name" value="GDA1_CD39_NTPase"/>
</dbReference>
<reference evidence="14 15" key="1">
    <citation type="submission" date="2020-08" db="EMBL/GenBank/DDBJ databases">
        <title>Plant Genome Project.</title>
        <authorList>
            <person name="Zhang R.-G."/>
        </authorList>
    </citation>
    <scope>NUCLEOTIDE SEQUENCE [LARGE SCALE GENOMIC DNA]</scope>
    <source>
        <tissue evidence="14">Rhizome</tissue>
    </source>
</reference>
<keyword evidence="15" id="KW-1185">Reference proteome</keyword>
<evidence type="ECO:0000256" key="11">
    <source>
        <dbReference type="RuleBase" id="RU003833"/>
    </source>
</evidence>
<evidence type="ECO:0000256" key="10">
    <source>
        <dbReference type="PIRSR" id="PIRSR600407-2"/>
    </source>
</evidence>
<dbReference type="PROSITE" id="PS01238">
    <property type="entry name" value="GDA1_CD39_NTPASE"/>
    <property type="match status" value="1"/>
</dbReference>
<dbReference type="EC" id="3.6.1.5" evidence="2"/>
<keyword evidence="10" id="KW-0547">Nucleotide-binding</keyword>
<dbReference type="EMBL" id="JACMSC010000003">
    <property type="protein sequence ID" value="KAG6526942.1"/>
    <property type="molecule type" value="Genomic_DNA"/>
</dbReference>
<accession>A0A8J5HWV5</accession>
<evidence type="ECO:0000313" key="14">
    <source>
        <dbReference type="EMBL" id="KAG6526942.1"/>
    </source>
</evidence>
<evidence type="ECO:0000256" key="6">
    <source>
        <dbReference type="ARBA" id="ARBA00032306"/>
    </source>
</evidence>
<evidence type="ECO:0000313" key="15">
    <source>
        <dbReference type="Proteomes" id="UP000734854"/>
    </source>
</evidence>
<dbReference type="Gene3D" id="3.30.420.150">
    <property type="entry name" value="Exopolyphosphatase. Domain 2"/>
    <property type="match status" value="1"/>
</dbReference>
<dbReference type="GO" id="GO:0004050">
    <property type="term" value="F:apyrase activity"/>
    <property type="evidence" value="ECO:0007669"/>
    <property type="project" value="UniProtKB-EC"/>
</dbReference>
<feature type="binding site" evidence="10">
    <location>
        <begin position="550"/>
        <end position="554"/>
    </location>
    <ligand>
        <name>ATP</name>
        <dbReference type="ChEBI" id="CHEBI:30616"/>
    </ligand>
</feature>
<evidence type="ECO:0000256" key="13">
    <source>
        <dbReference type="SAM" id="Phobius"/>
    </source>
</evidence>